<gene>
    <name evidence="1" type="ORF">HZY85_00255</name>
</gene>
<evidence type="ECO:0000313" key="1">
    <source>
        <dbReference type="EMBL" id="NYS46626.1"/>
    </source>
</evidence>
<protein>
    <submittedName>
        <fullName evidence="1">Epimerase</fullName>
    </submittedName>
</protein>
<organism evidence="1 2">
    <name type="scientific">Gemelliphila palaticanis</name>
    <dbReference type="NCBI Taxonomy" id="81950"/>
    <lineage>
        <taxon>Bacteria</taxon>
        <taxon>Bacillati</taxon>
        <taxon>Bacillota</taxon>
        <taxon>Bacilli</taxon>
        <taxon>Bacillales</taxon>
        <taxon>Gemellaceae</taxon>
        <taxon>Gemelliphila</taxon>
    </lineage>
</organism>
<dbReference type="Gene3D" id="3.40.50.720">
    <property type="entry name" value="NAD(P)-binding Rossmann-like Domain"/>
    <property type="match status" value="1"/>
</dbReference>
<keyword evidence="2" id="KW-1185">Reference proteome</keyword>
<dbReference type="InterPro" id="IPR036291">
    <property type="entry name" value="NAD(P)-bd_dom_sf"/>
</dbReference>
<accession>A0ABX2SWT3</accession>
<dbReference type="PANTHER" id="PTHR14097:SF7">
    <property type="entry name" value="OXIDOREDUCTASE HTATIP2"/>
    <property type="match status" value="1"/>
</dbReference>
<sequence>MIMKAVILGATGAVGKELLKNILLEPRYSEIYVLGRKSILNISNKGDFIPIVIDFENIKFDLEILNNADVYCALGTTIKVAKTKENQFKVDYTYIINVAKLCENRVNSFNIVSSIGANSNSSNFYLNTKGLLEESLKKLRINYLRIFQPSLLIAKRNDNRILESFGMKILPVLSNLFFGKFINYKPIKVENLAKTMIYYTLKNDTKIYYTYEDFIKE</sequence>
<dbReference type="Proteomes" id="UP000531840">
    <property type="component" value="Unassembled WGS sequence"/>
</dbReference>
<dbReference type="EMBL" id="JACBYF010000001">
    <property type="protein sequence ID" value="NYS46626.1"/>
    <property type="molecule type" value="Genomic_DNA"/>
</dbReference>
<name>A0ABX2SWT3_9BACL</name>
<proteinExistence type="predicted"/>
<reference evidence="1 2" key="1">
    <citation type="submission" date="2020-07" db="EMBL/GenBank/DDBJ databases">
        <title>MOT database genomes.</title>
        <authorList>
            <person name="Joseph S."/>
            <person name="Aduse-Opoku J."/>
            <person name="Hashim A."/>
            <person name="Wade W."/>
            <person name="Curtis M."/>
        </authorList>
    </citation>
    <scope>NUCLEOTIDE SEQUENCE [LARGE SCALE GENOMIC DNA]</scope>
    <source>
        <strain evidence="1 2">CIP 106318</strain>
    </source>
</reference>
<dbReference type="SUPFAM" id="SSF51735">
    <property type="entry name" value="NAD(P)-binding Rossmann-fold domains"/>
    <property type="match status" value="1"/>
</dbReference>
<comment type="caution">
    <text evidence="1">The sequence shown here is derived from an EMBL/GenBank/DDBJ whole genome shotgun (WGS) entry which is preliminary data.</text>
</comment>
<dbReference type="PANTHER" id="PTHR14097">
    <property type="entry name" value="OXIDOREDUCTASE HTATIP2"/>
    <property type="match status" value="1"/>
</dbReference>
<evidence type="ECO:0000313" key="2">
    <source>
        <dbReference type="Proteomes" id="UP000531840"/>
    </source>
</evidence>